<sequence>MRHIYMVGKVCDKPESNNLTEEAKKELEELGEDTSDYVVATKAKKQQIIKDYTAVASNGGKGVDILDANGNYKNMFEIMNEIGSIYAELQAEDKKYGENRSMALIEELAGSNHSFSRIM</sequence>
<dbReference type="EMBL" id="JAAITS010000004">
    <property type="protein sequence ID" value="NSG84287.1"/>
    <property type="molecule type" value="Genomic_DNA"/>
</dbReference>
<proteinExistence type="predicted"/>
<reference evidence="1 2" key="1">
    <citation type="journal article" date="2020" name="Cell Host Microbe">
        <title>Functional and Genomic Variation between Human-Derived Isolates of Lachnospiraceae Reveals Inter- and Intra-Species Diversity.</title>
        <authorList>
            <person name="Sorbara M.T."/>
            <person name="Littmann E.R."/>
            <person name="Fontana E."/>
            <person name="Moody T.U."/>
            <person name="Kohout C.E."/>
            <person name="Gjonbalaj M."/>
            <person name="Eaton V."/>
            <person name="Seok R."/>
            <person name="Leiner I.M."/>
            <person name="Pamer E.G."/>
        </authorList>
    </citation>
    <scope>NUCLEOTIDE SEQUENCE [LARGE SCALE GENOMIC DNA]</scope>
    <source>
        <strain evidence="1 2">MSK.17.74</strain>
    </source>
</reference>
<accession>A0ABX2H2C7</accession>
<name>A0ABX2H2C7_9FIRM</name>
<dbReference type="Proteomes" id="UP001644719">
    <property type="component" value="Unassembled WGS sequence"/>
</dbReference>
<gene>
    <name evidence="1" type="ORF">G5B17_02285</name>
</gene>
<evidence type="ECO:0000313" key="1">
    <source>
        <dbReference type="EMBL" id="NSG84287.1"/>
    </source>
</evidence>
<evidence type="ECO:0000313" key="2">
    <source>
        <dbReference type="Proteomes" id="UP001644719"/>
    </source>
</evidence>
<keyword evidence="2" id="KW-1185">Reference proteome</keyword>
<dbReference type="RefSeq" id="WP_173769274.1">
    <property type="nucleotide sequence ID" value="NZ_JAAITS010000004.1"/>
</dbReference>
<organism evidence="1 2">
    <name type="scientific">Blautia faecis</name>
    <dbReference type="NCBI Taxonomy" id="871665"/>
    <lineage>
        <taxon>Bacteria</taxon>
        <taxon>Bacillati</taxon>
        <taxon>Bacillota</taxon>
        <taxon>Clostridia</taxon>
        <taxon>Lachnospirales</taxon>
        <taxon>Lachnospiraceae</taxon>
        <taxon>Blautia</taxon>
    </lineage>
</organism>
<comment type="caution">
    <text evidence="1">The sequence shown here is derived from an EMBL/GenBank/DDBJ whole genome shotgun (WGS) entry which is preliminary data.</text>
</comment>
<protein>
    <submittedName>
        <fullName evidence="1">Uncharacterized protein</fullName>
    </submittedName>
</protein>